<keyword evidence="1" id="KW-0813">Transport</keyword>
<dbReference type="InterPro" id="IPR050490">
    <property type="entry name" value="Bact_solute-bd_prot1"/>
</dbReference>
<dbReference type="InterPro" id="IPR006059">
    <property type="entry name" value="SBP"/>
</dbReference>
<dbReference type="RefSeq" id="WP_179542335.1">
    <property type="nucleotide sequence ID" value="NZ_BAAALL010000001.1"/>
</dbReference>
<dbReference type="PROSITE" id="PS51257">
    <property type="entry name" value="PROKAR_LIPOPROTEIN"/>
    <property type="match status" value="1"/>
</dbReference>
<comment type="caution">
    <text evidence="1">The sequence shown here is derived from an EMBL/GenBank/DDBJ whole genome shotgun (WGS) entry which is preliminary data.</text>
</comment>
<dbReference type="Gene3D" id="3.40.190.10">
    <property type="entry name" value="Periplasmic binding protein-like II"/>
    <property type="match status" value="1"/>
</dbReference>
<dbReference type="SUPFAM" id="SSF53850">
    <property type="entry name" value="Periplasmic binding protein-like II"/>
    <property type="match status" value="1"/>
</dbReference>
<dbReference type="Proteomes" id="UP000535437">
    <property type="component" value="Unassembled WGS sequence"/>
</dbReference>
<dbReference type="Pfam" id="PF01547">
    <property type="entry name" value="SBP_bac_1"/>
    <property type="match status" value="1"/>
</dbReference>
<evidence type="ECO:0000313" key="1">
    <source>
        <dbReference type="EMBL" id="NYJ79065.1"/>
    </source>
</evidence>
<evidence type="ECO:0000313" key="2">
    <source>
        <dbReference type="Proteomes" id="UP000535437"/>
    </source>
</evidence>
<proteinExistence type="predicted"/>
<dbReference type="CDD" id="cd13585">
    <property type="entry name" value="PBP2_TMBP_like"/>
    <property type="match status" value="1"/>
</dbReference>
<gene>
    <name evidence="1" type="ORF">HNR09_002476</name>
</gene>
<keyword evidence="1" id="KW-0762">Sugar transport</keyword>
<protein>
    <submittedName>
        <fullName evidence="1">Multiple sugar transport system substrate-binding protein</fullName>
    </submittedName>
</protein>
<sequence length="451" mass="48287">MATTDRLAARGGTVRRVTTLPLAVLAAGTLAACGSSPAEDVDTENISGSITYWASNQGDSVTEDEQVLSETIERFTEETGVEVELEVIPWNDLQNRILTAVSSGDGPDVLNIGNTWAASMQATGAFLEWEGEVLEAIGGEERFIGSSWATGGAEGETPTSVPLYALSYSLYYNTEIFEENGIEEPPGTWEEFVDVAQELTQDTDDDGSIDQWGFTLAGASISNNAHAAFIRGLQHGGELYDEDGEPDFTNDAVVAGVEEWVQLMGEDGVVSPSDAELVNGAESVEQVASGQAAMVFDQAPGNVFSNRDFDGYAAAEMPMLDVDATGLEATQSHVAGINISVFENSDNIDAAVAFVAHMTSDEELTYLNQEFTALPVVSDLYEDEAFQSEEIQLKQQILEDHAQPMPLYPSESQMETVVGTAIRDLLADVAQGGEVTEDDVREALATAESQM</sequence>
<dbReference type="EMBL" id="JACCFY010000001">
    <property type="protein sequence ID" value="NYJ79065.1"/>
    <property type="molecule type" value="Genomic_DNA"/>
</dbReference>
<dbReference type="AlphaFoldDB" id="A0A7Z0GN47"/>
<name>A0A7Z0GN47_9MICC</name>
<keyword evidence="2" id="KW-1185">Reference proteome</keyword>
<dbReference type="PANTHER" id="PTHR43649">
    <property type="entry name" value="ARABINOSE-BINDING PROTEIN-RELATED"/>
    <property type="match status" value="1"/>
</dbReference>
<reference evidence="1 2" key="1">
    <citation type="submission" date="2020-07" db="EMBL/GenBank/DDBJ databases">
        <title>Sequencing the genomes of 1000 actinobacteria strains.</title>
        <authorList>
            <person name="Klenk H.-P."/>
        </authorList>
    </citation>
    <scope>NUCLEOTIDE SEQUENCE [LARGE SCALE GENOMIC DNA]</scope>
    <source>
        <strain evidence="1 2">DSM 15475</strain>
    </source>
</reference>
<accession>A0A7Z0GN47</accession>
<dbReference type="PANTHER" id="PTHR43649:SF12">
    <property type="entry name" value="DIACETYLCHITOBIOSE BINDING PROTEIN DASA"/>
    <property type="match status" value="1"/>
</dbReference>
<organism evidence="1 2">
    <name type="scientific">Nesterenkonia xinjiangensis</name>
    <dbReference type="NCBI Taxonomy" id="225327"/>
    <lineage>
        <taxon>Bacteria</taxon>
        <taxon>Bacillati</taxon>
        <taxon>Actinomycetota</taxon>
        <taxon>Actinomycetes</taxon>
        <taxon>Micrococcales</taxon>
        <taxon>Micrococcaceae</taxon>
        <taxon>Nesterenkonia</taxon>
    </lineage>
</organism>